<name>A0A5B6VLA9_9ROSI</name>
<dbReference type="InterPro" id="IPR053134">
    <property type="entry name" value="RNA-dir_DNA_polymerase"/>
</dbReference>
<proteinExistence type="predicted"/>
<dbReference type="SUPFAM" id="SSF56672">
    <property type="entry name" value="DNA/RNA polymerases"/>
    <property type="match status" value="1"/>
</dbReference>
<dbReference type="InterPro" id="IPR043128">
    <property type="entry name" value="Rev_trsase/Diguanyl_cyclase"/>
</dbReference>
<dbReference type="AlphaFoldDB" id="A0A5B6VLA9"/>
<dbReference type="PANTHER" id="PTHR24559">
    <property type="entry name" value="TRANSPOSON TY3-I GAG-POL POLYPROTEIN"/>
    <property type="match status" value="1"/>
</dbReference>
<dbReference type="PANTHER" id="PTHR24559:SF444">
    <property type="entry name" value="REVERSE TRANSCRIPTASE DOMAIN-CONTAINING PROTEIN"/>
    <property type="match status" value="1"/>
</dbReference>
<reference evidence="2" key="1">
    <citation type="journal article" date="2019" name="Plant Biotechnol. J.">
        <title>Genome sequencing of the Australian wild diploid species Gossypium australe highlights disease resistance and delayed gland morphogenesis.</title>
        <authorList>
            <person name="Cai Y."/>
            <person name="Cai X."/>
            <person name="Wang Q."/>
            <person name="Wang P."/>
            <person name="Zhang Y."/>
            <person name="Cai C."/>
            <person name="Xu Y."/>
            <person name="Wang K."/>
            <person name="Zhou Z."/>
            <person name="Wang C."/>
            <person name="Geng S."/>
            <person name="Li B."/>
            <person name="Dong Q."/>
            <person name="Hou Y."/>
            <person name="Wang H."/>
            <person name="Ai P."/>
            <person name="Liu Z."/>
            <person name="Yi F."/>
            <person name="Sun M."/>
            <person name="An G."/>
            <person name="Cheng J."/>
            <person name="Zhang Y."/>
            <person name="Shi Q."/>
            <person name="Xie Y."/>
            <person name="Shi X."/>
            <person name="Chang Y."/>
            <person name="Huang F."/>
            <person name="Chen Y."/>
            <person name="Hong S."/>
            <person name="Mi L."/>
            <person name="Sun Q."/>
            <person name="Zhang L."/>
            <person name="Zhou B."/>
            <person name="Peng R."/>
            <person name="Zhang X."/>
            <person name="Liu F."/>
        </authorList>
    </citation>
    <scope>NUCLEOTIDE SEQUENCE [LARGE SCALE GENOMIC DNA]</scope>
    <source>
        <strain evidence="2">cv. PA1801</strain>
    </source>
</reference>
<keyword evidence="2" id="KW-1185">Reference proteome</keyword>
<dbReference type="Proteomes" id="UP000325315">
    <property type="component" value="Unassembled WGS sequence"/>
</dbReference>
<protein>
    <submittedName>
        <fullName evidence="1">Transposon Ty3-I Gag-Pol polyprotein</fullName>
    </submittedName>
</protein>
<dbReference type="EMBL" id="SMMG02000006">
    <property type="protein sequence ID" value="KAA3470049.1"/>
    <property type="molecule type" value="Genomic_DNA"/>
</dbReference>
<gene>
    <name evidence="1" type="ORF">EPI10_015789</name>
</gene>
<evidence type="ECO:0000313" key="2">
    <source>
        <dbReference type="Proteomes" id="UP000325315"/>
    </source>
</evidence>
<comment type="caution">
    <text evidence="1">The sequence shown here is derived from an EMBL/GenBank/DDBJ whole genome shotgun (WGS) entry which is preliminary data.</text>
</comment>
<organism evidence="1 2">
    <name type="scientific">Gossypium australe</name>
    <dbReference type="NCBI Taxonomy" id="47621"/>
    <lineage>
        <taxon>Eukaryota</taxon>
        <taxon>Viridiplantae</taxon>
        <taxon>Streptophyta</taxon>
        <taxon>Embryophyta</taxon>
        <taxon>Tracheophyta</taxon>
        <taxon>Spermatophyta</taxon>
        <taxon>Magnoliopsida</taxon>
        <taxon>eudicotyledons</taxon>
        <taxon>Gunneridae</taxon>
        <taxon>Pentapetalae</taxon>
        <taxon>rosids</taxon>
        <taxon>malvids</taxon>
        <taxon>Malvales</taxon>
        <taxon>Malvaceae</taxon>
        <taxon>Malvoideae</taxon>
        <taxon>Gossypium</taxon>
    </lineage>
</organism>
<dbReference type="Gene3D" id="3.30.70.270">
    <property type="match status" value="1"/>
</dbReference>
<sequence>MKFPDLIEECSAMLDLRAILNFVDDLLEHVLESDPPGEEGEEHMVLVKANLKGYLPKALIEELPKLELKILLEEGEKAIIDGQRRLNPIMKECVPNKGGITIVENKNNELISTRTLNKATWKDHVPLPFMDQMLDRLASREYYYFLDWYWG</sequence>
<accession>A0A5B6VLA9</accession>
<dbReference type="InterPro" id="IPR043502">
    <property type="entry name" value="DNA/RNA_pol_sf"/>
</dbReference>
<evidence type="ECO:0000313" key="1">
    <source>
        <dbReference type="EMBL" id="KAA3470049.1"/>
    </source>
</evidence>